<keyword evidence="4" id="KW-1003">Cell membrane</keyword>
<keyword evidence="13" id="KW-1185">Reference proteome</keyword>
<evidence type="ECO:0000256" key="4">
    <source>
        <dbReference type="ARBA" id="ARBA00022475"/>
    </source>
</evidence>
<keyword evidence="10 11" id="KW-0472">Membrane</keyword>
<keyword evidence="6 11" id="KW-0812">Transmembrane</keyword>
<evidence type="ECO:0000256" key="11">
    <source>
        <dbReference type="SAM" id="Phobius"/>
    </source>
</evidence>
<dbReference type="Gene3D" id="3.30.460.20">
    <property type="entry name" value="CorA soluble domain-like"/>
    <property type="match status" value="1"/>
</dbReference>
<dbReference type="InterPro" id="IPR045861">
    <property type="entry name" value="CorA_cytoplasmic_dom"/>
</dbReference>
<evidence type="ECO:0000256" key="1">
    <source>
        <dbReference type="ARBA" id="ARBA00004651"/>
    </source>
</evidence>
<keyword evidence="7" id="KW-0862">Zinc</keyword>
<evidence type="ECO:0000256" key="8">
    <source>
        <dbReference type="ARBA" id="ARBA00022989"/>
    </source>
</evidence>
<dbReference type="PANTHER" id="PTHR46494:SF3">
    <property type="entry name" value="ZINC TRANSPORT PROTEIN ZNTB"/>
    <property type="match status" value="1"/>
</dbReference>
<evidence type="ECO:0000256" key="5">
    <source>
        <dbReference type="ARBA" id="ARBA00022519"/>
    </source>
</evidence>
<dbReference type="RefSeq" id="WP_019951325.1">
    <property type="nucleotide sequence ID" value="NZ_JBHLVX010000005.1"/>
</dbReference>
<gene>
    <name evidence="12" type="ORF">ACFFHW_01160</name>
</gene>
<dbReference type="SUPFAM" id="SSF143865">
    <property type="entry name" value="CorA soluble domain-like"/>
    <property type="match status" value="1"/>
</dbReference>
<dbReference type="SUPFAM" id="SSF144083">
    <property type="entry name" value="Magnesium transport protein CorA, transmembrane region"/>
    <property type="match status" value="1"/>
</dbReference>
<evidence type="ECO:0000256" key="7">
    <source>
        <dbReference type="ARBA" id="ARBA00022833"/>
    </source>
</evidence>
<comment type="caution">
    <text evidence="12">The sequence shown here is derived from an EMBL/GenBank/DDBJ whole genome shotgun (WGS) entry which is preliminary data.</text>
</comment>
<keyword evidence="5" id="KW-0997">Cell inner membrane</keyword>
<evidence type="ECO:0000313" key="13">
    <source>
        <dbReference type="Proteomes" id="UP001589814"/>
    </source>
</evidence>
<evidence type="ECO:0000256" key="10">
    <source>
        <dbReference type="ARBA" id="ARBA00023136"/>
    </source>
</evidence>
<reference evidence="12 13" key="1">
    <citation type="submission" date="2024-09" db="EMBL/GenBank/DDBJ databases">
        <authorList>
            <person name="Sun Q."/>
            <person name="Mori K."/>
        </authorList>
    </citation>
    <scope>NUCLEOTIDE SEQUENCE [LARGE SCALE GENOMIC DNA]</scope>
    <source>
        <strain evidence="12 13">CCM 7415</strain>
    </source>
</reference>
<protein>
    <submittedName>
        <fullName evidence="12">CorA family divalent cation transporter</fullName>
    </submittedName>
</protein>
<organism evidence="12 13">
    <name type="scientific">Kushneria aurantia</name>
    <dbReference type="NCBI Taxonomy" id="504092"/>
    <lineage>
        <taxon>Bacteria</taxon>
        <taxon>Pseudomonadati</taxon>
        <taxon>Pseudomonadota</taxon>
        <taxon>Gammaproteobacteria</taxon>
        <taxon>Oceanospirillales</taxon>
        <taxon>Halomonadaceae</taxon>
        <taxon>Kushneria</taxon>
    </lineage>
</organism>
<dbReference type="Pfam" id="PF01544">
    <property type="entry name" value="CorA"/>
    <property type="match status" value="1"/>
</dbReference>
<keyword evidence="8 11" id="KW-1133">Transmembrane helix</keyword>
<accession>A0ABV6FYY5</accession>
<feature type="transmembrane region" description="Helical" evidence="11">
    <location>
        <begin position="267"/>
        <end position="289"/>
    </location>
</feature>
<evidence type="ECO:0000256" key="2">
    <source>
        <dbReference type="ARBA" id="ARBA00009765"/>
    </source>
</evidence>
<evidence type="ECO:0000313" key="12">
    <source>
        <dbReference type="EMBL" id="MFC0266613.1"/>
    </source>
</evidence>
<dbReference type="PANTHER" id="PTHR46494">
    <property type="entry name" value="CORA FAMILY METAL ION TRANSPORTER (EUROFUNG)"/>
    <property type="match status" value="1"/>
</dbReference>
<keyword evidence="3" id="KW-0813">Transport</keyword>
<evidence type="ECO:0000256" key="9">
    <source>
        <dbReference type="ARBA" id="ARBA00023065"/>
    </source>
</evidence>
<sequence length="327" mass="36535">MSSQPSSSLVFAWRLDGKGGGEKLDVSALGHAWRGSEAPIWLHLDFSQTDFDYFLADIAGLDEDLIEALTEEDTRPRVANFSGGRITTLRGINLNPGADPDDLVSLRVWLGANRLVTLRRRRLQSVMRVSELLEGDAEGPESVSQVFAAIADAMVDRVGERAHQLDDALGELEDRQMDDNRDDIDSDELTEIRHPLITLRRFMDPQSHCLAKLAEDDLIDEAARLWLREAANQLFRYADDFRALQERAMILQEQLTSDHNERLNERMYLLAIITAVFLPLTFLTGLLGINVGGIPGADSPLGFAVVVGLSMLVGALVMAVLKKWRWW</sequence>
<dbReference type="Gene3D" id="1.20.58.340">
    <property type="entry name" value="Magnesium transport protein CorA, transmembrane region"/>
    <property type="match status" value="2"/>
</dbReference>
<comment type="subcellular location">
    <subcellularLocation>
        <location evidence="1">Cell membrane</location>
        <topology evidence="1">Multi-pass membrane protein</topology>
    </subcellularLocation>
</comment>
<dbReference type="EMBL" id="JBHLVX010000005">
    <property type="protein sequence ID" value="MFC0266613.1"/>
    <property type="molecule type" value="Genomic_DNA"/>
</dbReference>
<keyword evidence="9" id="KW-0406">Ion transport</keyword>
<comment type="similarity">
    <text evidence="2">Belongs to the CorA metal ion transporter (MIT) (TC 1.A.35) family.</text>
</comment>
<evidence type="ECO:0000256" key="3">
    <source>
        <dbReference type="ARBA" id="ARBA00022448"/>
    </source>
</evidence>
<proteinExistence type="inferred from homology"/>
<evidence type="ECO:0000256" key="6">
    <source>
        <dbReference type="ARBA" id="ARBA00022692"/>
    </source>
</evidence>
<feature type="transmembrane region" description="Helical" evidence="11">
    <location>
        <begin position="301"/>
        <end position="321"/>
    </location>
</feature>
<dbReference type="InterPro" id="IPR002523">
    <property type="entry name" value="MgTranspt_CorA/ZnTranspt_ZntB"/>
</dbReference>
<dbReference type="Proteomes" id="UP001589814">
    <property type="component" value="Unassembled WGS sequence"/>
</dbReference>
<name>A0ABV6FYY5_9GAMM</name>
<dbReference type="InterPro" id="IPR045863">
    <property type="entry name" value="CorA_TM1_TM2"/>
</dbReference>